<reference evidence="11" key="1">
    <citation type="submission" date="2013-05" db="EMBL/GenBank/DDBJ databases">
        <authorList>
            <person name="Harkins D.M."/>
            <person name="Durkin A.S."/>
            <person name="Brinkac L.M."/>
            <person name="Haft D.H."/>
            <person name="Selengut J.D."/>
            <person name="Sanka R."/>
            <person name="DePew J."/>
            <person name="Purushe J."/>
            <person name="Hartskeerl R.A."/>
            <person name="Ahmed A."/>
            <person name="van der Linden H."/>
            <person name="Goris M.G.A."/>
            <person name="Vinetz J.M."/>
            <person name="Sutton G.G."/>
            <person name="Nierman W.C."/>
            <person name="Fouts D.E."/>
        </authorList>
    </citation>
    <scope>NUCLEOTIDE SEQUENCE [LARGE SCALE GENOMIC DNA]</scope>
    <source>
        <strain evidence="11">L 60</strain>
    </source>
</reference>
<dbReference type="GO" id="GO:0015232">
    <property type="term" value="F:heme transmembrane transporter activity"/>
    <property type="evidence" value="ECO:0007669"/>
    <property type="project" value="InterPro"/>
</dbReference>
<dbReference type="InterPro" id="IPR045062">
    <property type="entry name" value="Cyt_c_biogenesis_CcsA/CcmC"/>
</dbReference>
<evidence type="ECO:0000313" key="12">
    <source>
        <dbReference type="Proteomes" id="UP000018747"/>
    </source>
</evidence>
<dbReference type="GO" id="GO:0017004">
    <property type="term" value="P:cytochrome complex assembly"/>
    <property type="evidence" value="ECO:0007669"/>
    <property type="project" value="UniProtKB-KW"/>
</dbReference>
<evidence type="ECO:0000256" key="7">
    <source>
        <dbReference type="ARBA" id="ARBA00022989"/>
    </source>
</evidence>
<dbReference type="STRING" id="100053.GCA_002009845_03272"/>
<name>V6HT34_9LEPT</name>
<keyword evidence="6" id="KW-0201">Cytochrome c-type biogenesis</keyword>
<dbReference type="PRINTS" id="PR01386">
    <property type="entry name" value="CCMCBIOGNSIS"/>
</dbReference>
<proteinExistence type="inferred from homology"/>
<evidence type="ECO:0000256" key="8">
    <source>
        <dbReference type="ARBA" id="ARBA00023136"/>
    </source>
</evidence>
<protein>
    <recommendedName>
        <fullName evidence="4">Heme exporter protein C</fullName>
    </recommendedName>
</protein>
<feature type="transmembrane region" description="Helical" evidence="9">
    <location>
        <begin position="84"/>
        <end position="104"/>
    </location>
</feature>
<evidence type="ECO:0000313" key="11">
    <source>
        <dbReference type="EMBL" id="EQA60780.1"/>
    </source>
</evidence>
<comment type="function">
    <text evidence="1">Required for the export of heme to the periplasm for the biogenesis of c-type cytochromes.</text>
</comment>
<comment type="similarity">
    <text evidence="3">Belongs to the CcmC/CycZ/HelC family.</text>
</comment>
<evidence type="ECO:0000259" key="10">
    <source>
        <dbReference type="Pfam" id="PF01578"/>
    </source>
</evidence>
<evidence type="ECO:0000256" key="4">
    <source>
        <dbReference type="ARBA" id="ARBA00016463"/>
    </source>
</evidence>
<gene>
    <name evidence="11" type="ORF">LEP1GSC062_1810</name>
</gene>
<feature type="transmembrane region" description="Helical" evidence="9">
    <location>
        <begin position="12"/>
        <end position="32"/>
    </location>
</feature>
<evidence type="ECO:0000256" key="9">
    <source>
        <dbReference type="SAM" id="Phobius"/>
    </source>
</evidence>
<dbReference type="Proteomes" id="UP000018747">
    <property type="component" value="Unassembled WGS sequence"/>
</dbReference>
<dbReference type="InterPro" id="IPR003557">
    <property type="entry name" value="Cyt_c_biogenesis_CcmC"/>
</dbReference>
<dbReference type="GO" id="GO:0020037">
    <property type="term" value="F:heme binding"/>
    <property type="evidence" value="ECO:0007669"/>
    <property type="project" value="InterPro"/>
</dbReference>
<dbReference type="InterPro" id="IPR002541">
    <property type="entry name" value="Cyt_c_assembly"/>
</dbReference>
<comment type="caution">
    <text evidence="11">The sequence shown here is derived from an EMBL/GenBank/DDBJ whole genome shotgun (WGS) entry which is preliminary data.</text>
</comment>
<evidence type="ECO:0000256" key="5">
    <source>
        <dbReference type="ARBA" id="ARBA00022692"/>
    </source>
</evidence>
<feature type="transmembrane region" description="Helical" evidence="9">
    <location>
        <begin position="52"/>
        <end position="72"/>
    </location>
</feature>
<dbReference type="GO" id="GO:0005886">
    <property type="term" value="C:plasma membrane"/>
    <property type="evidence" value="ECO:0007669"/>
    <property type="project" value="TreeGrafter"/>
</dbReference>
<keyword evidence="7 9" id="KW-1133">Transmembrane helix</keyword>
<dbReference type="EMBL" id="AHMT02000053">
    <property type="protein sequence ID" value="EQA60780.1"/>
    <property type="molecule type" value="Genomic_DNA"/>
</dbReference>
<organism evidence="11 12">
    <name type="scientific">Leptospira alexanderi serovar Manhao 3 str. L 60</name>
    <dbReference type="NCBI Taxonomy" id="1049759"/>
    <lineage>
        <taxon>Bacteria</taxon>
        <taxon>Pseudomonadati</taxon>
        <taxon>Spirochaetota</taxon>
        <taxon>Spirochaetia</taxon>
        <taxon>Leptospirales</taxon>
        <taxon>Leptospiraceae</taxon>
        <taxon>Leptospira</taxon>
    </lineage>
</organism>
<keyword evidence="8 9" id="KW-0472">Membrane</keyword>
<accession>V6HT34</accession>
<keyword evidence="5 9" id="KW-0812">Transmembrane</keyword>
<sequence>MKIRIAHPVWDWVLSAVFLIGFPAAVLLSLNYPNVILQQGTAHRIFYFHVPVAWVALYGPIFSLVFAVLYLIRKESKWDLLSFSANQIALLFAVGVIFSGRIWALSAWGVPWDKTDARLQSFTVLFISLIAYFVFRILITDASKKKYSPLS</sequence>
<dbReference type="PANTHER" id="PTHR30071:SF1">
    <property type="entry name" value="CYTOCHROME B_B6 PROTEIN-RELATED"/>
    <property type="match status" value="1"/>
</dbReference>
<keyword evidence="12" id="KW-1185">Reference proteome</keyword>
<evidence type="ECO:0000256" key="1">
    <source>
        <dbReference type="ARBA" id="ARBA00002442"/>
    </source>
</evidence>
<evidence type="ECO:0000256" key="2">
    <source>
        <dbReference type="ARBA" id="ARBA00004141"/>
    </source>
</evidence>
<comment type="subcellular location">
    <subcellularLocation>
        <location evidence="2">Membrane</location>
        <topology evidence="2">Multi-pass membrane protein</topology>
    </subcellularLocation>
</comment>
<evidence type="ECO:0000256" key="6">
    <source>
        <dbReference type="ARBA" id="ARBA00022748"/>
    </source>
</evidence>
<dbReference type="AlphaFoldDB" id="V6HT34"/>
<dbReference type="PANTHER" id="PTHR30071">
    <property type="entry name" value="HEME EXPORTER PROTEIN C"/>
    <property type="match status" value="1"/>
</dbReference>
<evidence type="ECO:0000256" key="3">
    <source>
        <dbReference type="ARBA" id="ARBA00005840"/>
    </source>
</evidence>
<feature type="transmembrane region" description="Helical" evidence="9">
    <location>
        <begin position="119"/>
        <end position="139"/>
    </location>
</feature>
<feature type="domain" description="Cytochrome c assembly protein" evidence="10">
    <location>
        <begin position="14"/>
        <end position="145"/>
    </location>
</feature>
<dbReference type="Pfam" id="PF01578">
    <property type="entry name" value="Cytochrom_C_asm"/>
    <property type="match status" value="1"/>
</dbReference>